<gene>
    <name evidence="1" type="ORF">CHS0354_036223</name>
</gene>
<sequence length="51" mass="5880">MEDPRANETAYHINIQKRMNCLNLKSWRCHLKTTVHTTLVATCSKCQEGGF</sequence>
<proteinExistence type="predicted"/>
<reference evidence="1" key="1">
    <citation type="journal article" date="2021" name="Genome Biol. Evol.">
        <title>A High-Quality Reference Genome for a Parasitic Bivalve with Doubly Uniparental Inheritance (Bivalvia: Unionida).</title>
        <authorList>
            <person name="Smith C.H."/>
        </authorList>
    </citation>
    <scope>NUCLEOTIDE SEQUENCE</scope>
    <source>
        <strain evidence="1">CHS0354</strain>
    </source>
</reference>
<dbReference type="Proteomes" id="UP001195483">
    <property type="component" value="Unassembled WGS sequence"/>
</dbReference>
<evidence type="ECO:0000313" key="2">
    <source>
        <dbReference type="Proteomes" id="UP001195483"/>
    </source>
</evidence>
<dbReference type="AlphaFoldDB" id="A0AAE0WBP0"/>
<name>A0AAE0WBP0_9BIVA</name>
<reference evidence="1" key="3">
    <citation type="submission" date="2023-05" db="EMBL/GenBank/DDBJ databases">
        <authorList>
            <person name="Smith C.H."/>
        </authorList>
    </citation>
    <scope>NUCLEOTIDE SEQUENCE</scope>
    <source>
        <strain evidence="1">CHS0354</strain>
        <tissue evidence="1">Mantle</tissue>
    </source>
</reference>
<organism evidence="1 2">
    <name type="scientific">Potamilus streckersoni</name>
    <dbReference type="NCBI Taxonomy" id="2493646"/>
    <lineage>
        <taxon>Eukaryota</taxon>
        <taxon>Metazoa</taxon>
        <taxon>Spiralia</taxon>
        <taxon>Lophotrochozoa</taxon>
        <taxon>Mollusca</taxon>
        <taxon>Bivalvia</taxon>
        <taxon>Autobranchia</taxon>
        <taxon>Heteroconchia</taxon>
        <taxon>Palaeoheterodonta</taxon>
        <taxon>Unionida</taxon>
        <taxon>Unionoidea</taxon>
        <taxon>Unionidae</taxon>
        <taxon>Ambleminae</taxon>
        <taxon>Lampsilini</taxon>
        <taxon>Potamilus</taxon>
    </lineage>
</organism>
<keyword evidence="2" id="KW-1185">Reference proteome</keyword>
<accession>A0AAE0WBP0</accession>
<feature type="non-terminal residue" evidence="1">
    <location>
        <position position="51"/>
    </location>
</feature>
<comment type="caution">
    <text evidence="1">The sequence shown here is derived from an EMBL/GenBank/DDBJ whole genome shotgun (WGS) entry which is preliminary data.</text>
</comment>
<protein>
    <submittedName>
        <fullName evidence="1">Uncharacterized protein</fullName>
    </submittedName>
</protein>
<reference evidence="1" key="2">
    <citation type="journal article" date="2021" name="Genome Biol. Evol.">
        <title>Developing a high-quality reference genome for a parasitic bivalve with doubly uniparental inheritance (Bivalvia: Unionida).</title>
        <authorList>
            <person name="Smith C.H."/>
        </authorList>
    </citation>
    <scope>NUCLEOTIDE SEQUENCE</scope>
    <source>
        <strain evidence="1">CHS0354</strain>
        <tissue evidence="1">Mantle</tissue>
    </source>
</reference>
<evidence type="ECO:0000313" key="1">
    <source>
        <dbReference type="EMBL" id="KAK3608701.1"/>
    </source>
</evidence>
<dbReference type="EMBL" id="JAEAOA010002122">
    <property type="protein sequence ID" value="KAK3608701.1"/>
    <property type="molecule type" value="Genomic_DNA"/>
</dbReference>